<evidence type="ECO:0000313" key="3">
    <source>
        <dbReference type="EMBL" id="KAB2813692.1"/>
    </source>
</evidence>
<comment type="caution">
    <text evidence="3">The sequence shown here is derived from an EMBL/GenBank/DDBJ whole genome shotgun (WGS) entry which is preliminary data.</text>
</comment>
<proteinExistence type="predicted"/>
<reference evidence="3 4" key="1">
    <citation type="submission" date="2019-09" db="EMBL/GenBank/DDBJ databases">
        <title>Genomes of family Cryomorphaceae.</title>
        <authorList>
            <person name="Bowman J.P."/>
        </authorList>
    </citation>
    <scope>NUCLEOTIDE SEQUENCE [LARGE SCALE GENOMIC DNA]</scope>
    <source>
        <strain evidence="3 4">LMG 25704</strain>
    </source>
</reference>
<dbReference type="Proteomes" id="UP000468650">
    <property type="component" value="Unassembled WGS sequence"/>
</dbReference>
<sequence length="114" mass="13073">MEYSLVGNRIRQIRELKNIKQSYLAIQLEISTRAYSKIESGESHLTVSRLYRIAQVLNVDVADVVSARPINTEFISGSRYQESIVHQLNTISQELSWIRKRLECDQDSEAEGST</sequence>
<protein>
    <submittedName>
        <fullName evidence="3">Helix-turn-helix transcriptional regulator</fullName>
    </submittedName>
</protein>
<dbReference type="Gene3D" id="1.10.260.40">
    <property type="entry name" value="lambda repressor-like DNA-binding domains"/>
    <property type="match status" value="1"/>
</dbReference>
<name>A0A6N6RL57_9FLAO</name>
<dbReference type="SMART" id="SM00530">
    <property type="entry name" value="HTH_XRE"/>
    <property type="match status" value="1"/>
</dbReference>
<dbReference type="CDD" id="cd00093">
    <property type="entry name" value="HTH_XRE"/>
    <property type="match status" value="1"/>
</dbReference>
<dbReference type="SUPFAM" id="SSF47413">
    <property type="entry name" value="lambda repressor-like DNA-binding domains"/>
    <property type="match status" value="1"/>
</dbReference>
<dbReference type="EMBL" id="WBVO01000003">
    <property type="protein sequence ID" value="KAB2813692.1"/>
    <property type="molecule type" value="Genomic_DNA"/>
</dbReference>
<dbReference type="AlphaFoldDB" id="A0A6N6RL57"/>
<dbReference type="PANTHER" id="PTHR46558:SF4">
    <property type="entry name" value="DNA-BIDING PHAGE PROTEIN"/>
    <property type="match status" value="1"/>
</dbReference>
<evidence type="ECO:0000256" key="1">
    <source>
        <dbReference type="ARBA" id="ARBA00023125"/>
    </source>
</evidence>
<dbReference type="RefSeq" id="WP_151666894.1">
    <property type="nucleotide sequence ID" value="NZ_WBVO01000003.1"/>
</dbReference>
<dbReference type="Pfam" id="PF01381">
    <property type="entry name" value="HTH_3"/>
    <property type="match status" value="1"/>
</dbReference>
<keyword evidence="4" id="KW-1185">Reference proteome</keyword>
<dbReference type="InterPro" id="IPR001387">
    <property type="entry name" value="Cro/C1-type_HTH"/>
</dbReference>
<gene>
    <name evidence="3" type="ORF">F8C67_05905</name>
</gene>
<dbReference type="InterPro" id="IPR010982">
    <property type="entry name" value="Lambda_DNA-bd_dom_sf"/>
</dbReference>
<keyword evidence="1" id="KW-0238">DNA-binding</keyword>
<feature type="domain" description="HTH cro/C1-type" evidence="2">
    <location>
        <begin position="10"/>
        <end position="64"/>
    </location>
</feature>
<evidence type="ECO:0000313" key="4">
    <source>
        <dbReference type="Proteomes" id="UP000468650"/>
    </source>
</evidence>
<accession>A0A6N6RL57</accession>
<organism evidence="3 4">
    <name type="scientific">Phaeocystidibacter luteus</name>
    <dbReference type="NCBI Taxonomy" id="911197"/>
    <lineage>
        <taxon>Bacteria</taxon>
        <taxon>Pseudomonadati</taxon>
        <taxon>Bacteroidota</taxon>
        <taxon>Flavobacteriia</taxon>
        <taxon>Flavobacteriales</taxon>
        <taxon>Phaeocystidibacteraceae</taxon>
        <taxon>Phaeocystidibacter</taxon>
    </lineage>
</organism>
<dbReference type="PROSITE" id="PS50943">
    <property type="entry name" value="HTH_CROC1"/>
    <property type="match status" value="1"/>
</dbReference>
<dbReference type="OrthoDB" id="798409at2"/>
<dbReference type="PANTHER" id="PTHR46558">
    <property type="entry name" value="TRACRIPTIONAL REGULATORY PROTEIN-RELATED-RELATED"/>
    <property type="match status" value="1"/>
</dbReference>
<dbReference type="GO" id="GO:0003677">
    <property type="term" value="F:DNA binding"/>
    <property type="evidence" value="ECO:0007669"/>
    <property type="project" value="UniProtKB-KW"/>
</dbReference>
<evidence type="ECO:0000259" key="2">
    <source>
        <dbReference type="PROSITE" id="PS50943"/>
    </source>
</evidence>